<dbReference type="InterPro" id="IPR036291">
    <property type="entry name" value="NAD(P)-bd_dom_sf"/>
</dbReference>
<dbReference type="GO" id="GO:0005737">
    <property type="term" value="C:cytoplasm"/>
    <property type="evidence" value="ECO:0007669"/>
    <property type="project" value="TreeGrafter"/>
</dbReference>
<accession>A0A940X2R1</accession>
<reference evidence="1" key="2">
    <citation type="submission" date="2021-03" db="EMBL/GenBank/DDBJ databases">
        <authorList>
            <person name="Cao W."/>
        </authorList>
    </citation>
    <scope>NUCLEOTIDE SEQUENCE</scope>
    <source>
        <strain evidence="1">110414</strain>
    </source>
</reference>
<comment type="caution">
    <text evidence="1">The sequence shown here is derived from an EMBL/GenBank/DDBJ whole genome shotgun (WGS) entry which is preliminary data.</text>
</comment>
<dbReference type="PANTHER" id="PTHR48079:SF6">
    <property type="entry name" value="NAD(P)-BINDING DOMAIN-CONTAINING PROTEIN-RELATED"/>
    <property type="match status" value="1"/>
</dbReference>
<dbReference type="Proteomes" id="UP000673447">
    <property type="component" value="Unassembled WGS sequence"/>
</dbReference>
<evidence type="ECO:0008006" key="3">
    <source>
        <dbReference type="Google" id="ProtNLM"/>
    </source>
</evidence>
<dbReference type="RefSeq" id="WP_210536458.1">
    <property type="nucleotide sequence ID" value="NZ_JAGKTC010000002.1"/>
</dbReference>
<name>A0A940X2R1_9GAMM</name>
<protein>
    <recommendedName>
        <fullName evidence="3">Nucleoside-diphosphate-sugar epimerase</fullName>
    </recommendedName>
</protein>
<evidence type="ECO:0000313" key="1">
    <source>
        <dbReference type="EMBL" id="MBP3984590.1"/>
    </source>
</evidence>
<dbReference type="InterPro" id="IPR051783">
    <property type="entry name" value="NAD(P)-dependent_oxidoreduct"/>
</dbReference>
<evidence type="ECO:0000313" key="2">
    <source>
        <dbReference type="Proteomes" id="UP000673447"/>
    </source>
</evidence>
<dbReference type="EMBL" id="JAGKTC010000002">
    <property type="protein sequence ID" value="MBP3984590.1"/>
    <property type="molecule type" value="Genomic_DNA"/>
</dbReference>
<proteinExistence type="predicted"/>
<sequence>MAVLVIGASSQIGHCLLPRLLAAGFDVVALSRKAQVGTARIEWKLARVPDRMPEPARYDAIVSFGPLLALGEWLSRQTEAPAPRLVATSSMSAVSKRDSVVADEVEIARQLRRGEDEVVRQCERLGIGWTLFRPTLIYGVGLDKSLTPLARRALRWRVFPIPAARGLRQPVHADDLAQAVVRALAVPESQGRTFEFGGGERLSAEIMFRRVRDSLPRATLPLPLGRAAQALMRWLWPASRGPLSRLDRDLVADNGLAVSVLGISPRLFQPDAAMWTRPEADMDMEHR</sequence>
<dbReference type="PANTHER" id="PTHR48079">
    <property type="entry name" value="PROTEIN YEEZ"/>
    <property type="match status" value="1"/>
</dbReference>
<dbReference type="GO" id="GO:0004029">
    <property type="term" value="F:aldehyde dehydrogenase (NAD+) activity"/>
    <property type="evidence" value="ECO:0007669"/>
    <property type="project" value="TreeGrafter"/>
</dbReference>
<dbReference type="Gene3D" id="3.40.50.720">
    <property type="entry name" value="NAD(P)-binding Rossmann-like Domain"/>
    <property type="match status" value="1"/>
</dbReference>
<gene>
    <name evidence="1" type="ORF">J5837_09190</name>
</gene>
<organism evidence="1 2">
    <name type="scientific">Pseudoxanthomonas helianthi</name>
    <dbReference type="NCBI Taxonomy" id="1453541"/>
    <lineage>
        <taxon>Bacteria</taxon>
        <taxon>Pseudomonadati</taxon>
        <taxon>Pseudomonadota</taxon>
        <taxon>Gammaproteobacteria</taxon>
        <taxon>Lysobacterales</taxon>
        <taxon>Lysobacteraceae</taxon>
        <taxon>Pseudoxanthomonas</taxon>
    </lineage>
</organism>
<reference evidence="1" key="1">
    <citation type="journal article" date="2016" name="Int. J. Syst. Evol. Microbiol.">
        <title>Pseudoxanthomonas helianthi sp. nov., isolated from roots of Jerusalem artichoke (Helianthus tuberosus).</title>
        <authorList>
            <person name="Kittiwongwattana C."/>
            <person name="Thawai C."/>
        </authorList>
    </citation>
    <scope>NUCLEOTIDE SEQUENCE</scope>
    <source>
        <strain evidence="1">110414</strain>
    </source>
</reference>
<keyword evidence="2" id="KW-1185">Reference proteome</keyword>
<dbReference type="SUPFAM" id="SSF51735">
    <property type="entry name" value="NAD(P)-binding Rossmann-fold domains"/>
    <property type="match status" value="1"/>
</dbReference>
<dbReference type="AlphaFoldDB" id="A0A940X2R1"/>